<evidence type="ECO:0000313" key="4">
    <source>
        <dbReference type="Proteomes" id="UP001500542"/>
    </source>
</evidence>
<organism evidence="3 4">
    <name type="scientific">Kribbella koreensis</name>
    <dbReference type="NCBI Taxonomy" id="57909"/>
    <lineage>
        <taxon>Bacteria</taxon>
        <taxon>Bacillati</taxon>
        <taxon>Actinomycetota</taxon>
        <taxon>Actinomycetes</taxon>
        <taxon>Propionibacteriales</taxon>
        <taxon>Kribbellaceae</taxon>
        <taxon>Kribbella</taxon>
    </lineage>
</organism>
<evidence type="ECO:0000313" key="3">
    <source>
        <dbReference type="EMBL" id="GAA0926594.1"/>
    </source>
</evidence>
<keyword evidence="4" id="KW-1185">Reference proteome</keyword>
<evidence type="ECO:0008006" key="5">
    <source>
        <dbReference type="Google" id="ProtNLM"/>
    </source>
</evidence>
<dbReference type="InterPro" id="IPR008160">
    <property type="entry name" value="Collagen"/>
</dbReference>
<feature type="chain" id="PRO_5045900900" description="Collagen triple helix repeat protein" evidence="2">
    <location>
        <begin position="25"/>
        <end position="231"/>
    </location>
</feature>
<evidence type="ECO:0000256" key="1">
    <source>
        <dbReference type="SAM" id="MobiDB-lite"/>
    </source>
</evidence>
<dbReference type="RefSeq" id="WP_343964669.1">
    <property type="nucleotide sequence ID" value="NZ_BAAAHK010000002.1"/>
</dbReference>
<evidence type="ECO:0000256" key="2">
    <source>
        <dbReference type="SAM" id="SignalP"/>
    </source>
</evidence>
<accession>A0ABN1PDG5</accession>
<keyword evidence="2" id="KW-0732">Signal</keyword>
<protein>
    <recommendedName>
        <fullName evidence="5">Collagen triple helix repeat protein</fullName>
    </recommendedName>
</protein>
<feature type="compositionally biased region" description="Low complexity" evidence="1">
    <location>
        <begin position="79"/>
        <end position="114"/>
    </location>
</feature>
<sequence length="231" mass="23558">MKKARLAGIAVAVGLIGVGSVAYAAIPDDDGVIHGCYNKGGLLQDKGALRVVEKGERCRSTELPTTWSQTGPQGPVGPVGPVGATGAKGDTGATGAEGPVGPTGPQGAQGEQGAPGFSDAYMAGGNVDLHNHTETPVASIQLPAGSYALFGKAELQNLDGDNQNGYCKLSTGDVTPVRLGWSITSPRIPVSVQDLLVLDAPGTATLYCSTYNGRARYGRITALKVGQAHYQ</sequence>
<name>A0ABN1PDG5_9ACTN</name>
<dbReference type="Proteomes" id="UP001500542">
    <property type="component" value="Unassembled WGS sequence"/>
</dbReference>
<dbReference type="EMBL" id="BAAAHK010000002">
    <property type="protein sequence ID" value="GAA0926594.1"/>
    <property type="molecule type" value="Genomic_DNA"/>
</dbReference>
<proteinExistence type="predicted"/>
<comment type="caution">
    <text evidence="3">The sequence shown here is derived from an EMBL/GenBank/DDBJ whole genome shotgun (WGS) entry which is preliminary data.</text>
</comment>
<dbReference type="Pfam" id="PF01391">
    <property type="entry name" value="Collagen"/>
    <property type="match status" value="1"/>
</dbReference>
<gene>
    <name evidence="3" type="ORF">GCM10009554_06910</name>
</gene>
<feature type="signal peptide" evidence="2">
    <location>
        <begin position="1"/>
        <end position="24"/>
    </location>
</feature>
<reference evidence="3 4" key="1">
    <citation type="journal article" date="2019" name="Int. J. Syst. Evol. Microbiol.">
        <title>The Global Catalogue of Microorganisms (GCM) 10K type strain sequencing project: providing services to taxonomists for standard genome sequencing and annotation.</title>
        <authorList>
            <consortium name="The Broad Institute Genomics Platform"/>
            <consortium name="The Broad Institute Genome Sequencing Center for Infectious Disease"/>
            <person name="Wu L."/>
            <person name="Ma J."/>
        </authorList>
    </citation>
    <scope>NUCLEOTIDE SEQUENCE [LARGE SCALE GENOMIC DNA]</scope>
    <source>
        <strain evidence="3 4">JCM 10977</strain>
    </source>
</reference>
<feature type="region of interest" description="Disordered" evidence="1">
    <location>
        <begin position="62"/>
        <end position="114"/>
    </location>
</feature>